<dbReference type="InterPro" id="IPR031121">
    <property type="entry name" value="RIK/BLOM7"/>
</dbReference>
<dbReference type="GO" id="GO:0003723">
    <property type="term" value="F:RNA binding"/>
    <property type="evidence" value="ECO:0007669"/>
    <property type="project" value="InterPro"/>
</dbReference>
<comment type="similarity">
    <text evidence="1">Belongs to the KHDC4 family.</text>
</comment>
<evidence type="ECO:0000256" key="1">
    <source>
        <dbReference type="ARBA" id="ARBA00006093"/>
    </source>
</evidence>
<dbReference type="SUPFAM" id="SSF54791">
    <property type="entry name" value="Eukaryotic type KH-domain (KH-domain type I)"/>
    <property type="match status" value="1"/>
</dbReference>
<evidence type="ECO:0000313" key="8">
    <source>
        <dbReference type="EMBL" id="KAK8781346.1"/>
    </source>
</evidence>
<dbReference type="FunFam" id="3.30.1370.10:FF:000037">
    <property type="entry name" value="KH domain protein"/>
    <property type="match status" value="1"/>
</dbReference>
<evidence type="ECO:0000259" key="6">
    <source>
        <dbReference type="Pfam" id="PF22675"/>
    </source>
</evidence>
<dbReference type="InterPro" id="IPR055256">
    <property type="entry name" value="KH_1_KHDC4/BBP-like"/>
</dbReference>
<organism evidence="8 9">
    <name type="scientific">Amblyomma americanum</name>
    <name type="common">Lone star tick</name>
    <dbReference type="NCBI Taxonomy" id="6943"/>
    <lineage>
        <taxon>Eukaryota</taxon>
        <taxon>Metazoa</taxon>
        <taxon>Ecdysozoa</taxon>
        <taxon>Arthropoda</taxon>
        <taxon>Chelicerata</taxon>
        <taxon>Arachnida</taxon>
        <taxon>Acari</taxon>
        <taxon>Parasitiformes</taxon>
        <taxon>Ixodida</taxon>
        <taxon>Ixodoidea</taxon>
        <taxon>Ixodidae</taxon>
        <taxon>Amblyomminae</taxon>
        <taxon>Amblyomma</taxon>
    </lineage>
</organism>
<accession>A0AAQ4F2L3</accession>
<evidence type="ECO:0000256" key="4">
    <source>
        <dbReference type="ARBA" id="ARBA00045732"/>
    </source>
</evidence>
<evidence type="ECO:0000313" key="9">
    <source>
        <dbReference type="Proteomes" id="UP001321473"/>
    </source>
</evidence>
<evidence type="ECO:0000256" key="3">
    <source>
        <dbReference type="ARBA" id="ARBA00030267"/>
    </source>
</evidence>
<feature type="domain" description="KHDC4/BBP-like KH-domain type I" evidence="6">
    <location>
        <begin position="179"/>
        <end position="253"/>
    </location>
</feature>
<evidence type="ECO:0000256" key="2">
    <source>
        <dbReference type="ARBA" id="ARBA00017795"/>
    </source>
</evidence>
<dbReference type="Proteomes" id="UP001321473">
    <property type="component" value="Unassembled WGS sequence"/>
</dbReference>
<dbReference type="CDD" id="cd22385">
    <property type="entry name" value="KH-I_KHDC4_rpt1"/>
    <property type="match status" value="1"/>
</dbReference>
<dbReference type="CDD" id="cd22386">
    <property type="entry name" value="KH-I_KHDC4_rpt2"/>
    <property type="match status" value="1"/>
</dbReference>
<reference evidence="8 9" key="1">
    <citation type="journal article" date="2023" name="Arcadia Sci">
        <title>De novo assembly of a long-read Amblyomma americanum tick genome.</title>
        <authorList>
            <person name="Chou S."/>
            <person name="Poskanzer K.E."/>
            <person name="Rollins M."/>
            <person name="Thuy-Boun P.S."/>
        </authorList>
    </citation>
    <scope>NUCLEOTIDE SEQUENCE [LARGE SCALE GENOMIC DNA]</scope>
    <source>
        <strain evidence="8">F_SG_1</strain>
        <tissue evidence="8">Salivary glands</tissue>
    </source>
</reference>
<feature type="domain" description="ATP-dependent RNA helicase PRP5/DDX46/KHDC4 KH" evidence="7">
    <location>
        <begin position="42"/>
        <end position="121"/>
    </location>
</feature>
<dbReference type="Pfam" id="PF23469">
    <property type="entry name" value="KH_12"/>
    <property type="match status" value="1"/>
</dbReference>
<dbReference type="InterPro" id="IPR056149">
    <property type="entry name" value="PRP5/DDX46/KHDC4_KH"/>
</dbReference>
<evidence type="ECO:0000259" key="7">
    <source>
        <dbReference type="Pfam" id="PF23469"/>
    </source>
</evidence>
<keyword evidence="5" id="KW-0175">Coiled coil</keyword>
<proteinExistence type="inferred from homology"/>
<dbReference type="InterPro" id="IPR047890">
    <property type="entry name" value="KHDC4_KH-I_first"/>
</dbReference>
<keyword evidence="9" id="KW-1185">Reference proteome</keyword>
<protein>
    <recommendedName>
        <fullName evidence="2">KH homology domain-containing protein 4</fullName>
    </recommendedName>
    <alternativeName>
        <fullName evidence="3">Brings lots of money 7</fullName>
    </alternativeName>
</protein>
<comment type="function">
    <text evidence="4">RNA-binding protein involved in pre-mRNA splicing. Interacts with the PRP19C/Prp19 complex/NTC/Nineteen complex which is part of the spliceosome. Involved in regulating splice site selection. Binds preferentially RNA with A/C rich sequences and poly-C stretches.</text>
</comment>
<dbReference type="PANTHER" id="PTHR15744">
    <property type="entry name" value="BLOM7"/>
    <property type="match status" value="1"/>
</dbReference>
<dbReference type="Gene3D" id="3.30.1370.10">
    <property type="entry name" value="K Homology domain, type 1"/>
    <property type="match status" value="2"/>
</dbReference>
<dbReference type="InterPro" id="IPR047889">
    <property type="entry name" value="KHDC4_KH-I_second"/>
</dbReference>
<dbReference type="PANTHER" id="PTHR15744:SF0">
    <property type="entry name" value="KH HOMOLOGY DOMAIN-CONTAINING PROTEIN 4"/>
    <property type="match status" value="1"/>
</dbReference>
<feature type="coiled-coil region" evidence="5">
    <location>
        <begin position="369"/>
        <end position="471"/>
    </location>
</feature>
<evidence type="ECO:0000256" key="5">
    <source>
        <dbReference type="SAM" id="Coils"/>
    </source>
</evidence>
<dbReference type="Pfam" id="PF22675">
    <property type="entry name" value="KH-I_KHDC4-BBP"/>
    <property type="match status" value="1"/>
</dbReference>
<gene>
    <name evidence="8" type="ORF">V5799_017312</name>
</gene>
<name>A0AAQ4F2L3_AMBAM</name>
<dbReference type="InterPro" id="IPR036612">
    <property type="entry name" value="KH_dom_type_1_sf"/>
</dbReference>
<dbReference type="AlphaFoldDB" id="A0AAQ4F2L3"/>
<dbReference type="EMBL" id="JARKHS020007756">
    <property type="protein sequence ID" value="KAK8781346.1"/>
    <property type="molecule type" value="Genomic_DNA"/>
</dbReference>
<dbReference type="GO" id="GO:0005634">
    <property type="term" value="C:nucleus"/>
    <property type="evidence" value="ECO:0007669"/>
    <property type="project" value="InterPro"/>
</dbReference>
<comment type="caution">
    <text evidence="8">The sequence shown here is derived from an EMBL/GenBank/DDBJ whole genome shotgun (WGS) entry which is preliminary data.</text>
</comment>
<feature type="non-terminal residue" evidence="8">
    <location>
        <position position="520"/>
    </location>
</feature>
<sequence length="520" mass="56545">MSRSCLEVAAEAAERVNAMLVAKGKLKINGVTGRSSGDLFTTEVEINDAPLAARNVLTKGIFQEEICRSTGAVMSTRGRYMGAMEKLNAGSGDRALYLHIQAPTVDAIEKAMGRISVVIREHTKDDPNFAVTDSTAELVQQQLAESNAMAAAALSLLTAQAAGHHYIQDKIFVGLEHAPATYQVRERILGPAGSYLDHIKATTGANVTLRGKGSGFLDPTSGREAFEPLHIHITHPTLEGLQAAKSLAISLIQTTHTDFAEWQQQQLASLALQSAMTLPGATQQLASAASVITGLGQVFQPVGAAGEMQAQGILVSPGMVGGQSASIMLPMSLAQTMPSSVSYVTALPQTQAAVMYPTQAVMATPTAVAQLQPQQIQQLQQQQQQLQQQQLQQQQLQQQQLQQHLQQQQQQQLQQQLQQQQIQQQQIQQAQQQAEQQLLQQQQQAQQLQQAQQQQAQAAALQAQLSIQQQSSSATVQPYQVRSSKWWQLCGSVFSKYAEILQGHCCLNRAFAYLFFSVVH</sequence>